<keyword evidence="6" id="KW-0342">GTP-binding</keyword>
<keyword evidence="1" id="KW-0963">Cytoplasm</keyword>
<dbReference type="Pfam" id="PF12804">
    <property type="entry name" value="NTP_transf_3"/>
    <property type="match status" value="1"/>
</dbReference>
<dbReference type="PANTHER" id="PTHR19136">
    <property type="entry name" value="MOLYBDENUM COFACTOR GUANYLYLTRANSFERASE"/>
    <property type="match status" value="1"/>
</dbReference>
<sequence length="152" mass="17281">SREQPDLPIICRAEILVDLYSGKGPLAGIYTGLLAAQFSHSVVVACDMLFLNTKLLRYMIELSPDFDVVVPRLGEEMVEPLHAIYSKDCLGNIKTQLERNQLRVNSFFNTVRVRYVERAECQRLDPQLLSFFNINYQSDLDRAIALAARGRC</sequence>
<evidence type="ECO:0000256" key="6">
    <source>
        <dbReference type="ARBA" id="ARBA00023134"/>
    </source>
</evidence>
<dbReference type="CDD" id="cd02503">
    <property type="entry name" value="MobA"/>
    <property type="match status" value="1"/>
</dbReference>
<feature type="domain" description="MobA-like NTP transferase" evidence="8">
    <location>
        <begin position="12"/>
        <end position="102"/>
    </location>
</feature>
<dbReference type="InterPro" id="IPR025877">
    <property type="entry name" value="MobA-like_NTP_Trfase"/>
</dbReference>
<protein>
    <recommendedName>
        <fullName evidence="8">MobA-like NTP transferase domain-containing protein</fullName>
    </recommendedName>
</protein>
<dbReference type="SUPFAM" id="SSF53448">
    <property type="entry name" value="Nucleotide-diphospho-sugar transferases"/>
    <property type="match status" value="1"/>
</dbReference>
<dbReference type="Gene3D" id="3.90.550.10">
    <property type="entry name" value="Spore Coat Polysaccharide Biosynthesis Protein SpsA, Chain A"/>
    <property type="match status" value="1"/>
</dbReference>
<evidence type="ECO:0000256" key="2">
    <source>
        <dbReference type="ARBA" id="ARBA00022679"/>
    </source>
</evidence>
<feature type="non-terminal residue" evidence="9">
    <location>
        <position position="1"/>
    </location>
</feature>
<evidence type="ECO:0000259" key="8">
    <source>
        <dbReference type="Pfam" id="PF12804"/>
    </source>
</evidence>
<keyword evidence="3" id="KW-0479">Metal-binding</keyword>
<dbReference type="GO" id="GO:0005525">
    <property type="term" value="F:GTP binding"/>
    <property type="evidence" value="ECO:0007669"/>
    <property type="project" value="UniProtKB-KW"/>
</dbReference>
<keyword evidence="2" id="KW-0808">Transferase</keyword>
<dbReference type="GO" id="GO:0016779">
    <property type="term" value="F:nucleotidyltransferase activity"/>
    <property type="evidence" value="ECO:0007669"/>
    <property type="project" value="UniProtKB-ARBA"/>
</dbReference>
<evidence type="ECO:0000313" key="9">
    <source>
        <dbReference type="EMBL" id="GAJ09814.1"/>
    </source>
</evidence>
<dbReference type="GO" id="GO:0046872">
    <property type="term" value="F:metal ion binding"/>
    <property type="evidence" value="ECO:0007669"/>
    <property type="project" value="UniProtKB-KW"/>
</dbReference>
<evidence type="ECO:0000256" key="4">
    <source>
        <dbReference type="ARBA" id="ARBA00022741"/>
    </source>
</evidence>
<dbReference type="InterPro" id="IPR029044">
    <property type="entry name" value="Nucleotide-diphossugar_trans"/>
</dbReference>
<accession>X1TX21</accession>
<dbReference type="GO" id="GO:0006777">
    <property type="term" value="P:Mo-molybdopterin cofactor biosynthetic process"/>
    <property type="evidence" value="ECO:0007669"/>
    <property type="project" value="UniProtKB-KW"/>
</dbReference>
<gene>
    <name evidence="9" type="ORF">S12H4_54385</name>
</gene>
<dbReference type="EMBL" id="BARW01034760">
    <property type="protein sequence ID" value="GAJ09814.1"/>
    <property type="molecule type" value="Genomic_DNA"/>
</dbReference>
<evidence type="ECO:0000256" key="5">
    <source>
        <dbReference type="ARBA" id="ARBA00022842"/>
    </source>
</evidence>
<keyword evidence="4" id="KW-0547">Nucleotide-binding</keyword>
<dbReference type="AlphaFoldDB" id="X1TX21"/>
<keyword evidence="7" id="KW-0501">Molybdenum cofactor biosynthesis</keyword>
<organism evidence="9">
    <name type="scientific">marine sediment metagenome</name>
    <dbReference type="NCBI Taxonomy" id="412755"/>
    <lineage>
        <taxon>unclassified sequences</taxon>
        <taxon>metagenomes</taxon>
        <taxon>ecological metagenomes</taxon>
    </lineage>
</organism>
<evidence type="ECO:0000256" key="1">
    <source>
        <dbReference type="ARBA" id="ARBA00022490"/>
    </source>
</evidence>
<evidence type="ECO:0000256" key="7">
    <source>
        <dbReference type="ARBA" id="ARBA00023150"/>
    </source>
</evidence>
<evidence type="ECO:0000256" key="3">
    <source>
        <dbReference type="ARBA" id="ARBA00022723"/>
    </source>
</evidence>
<dbReference type="InterPro" id="IPR013482">
    <property type="entry name" value="Molybde_CF_guanTrfase"/>
</dbReference>
<comment type="caution">
    <text evidence="9">The sequence shown here is derived from an EMBL/GenBank/DDBJ whole genome shotgun (WGS) entry which is preliminary data.</text>
</comment>
<name>X1TX21_9ZZZZ</name>
<proteinExistence type="predicted"/>
<dbReference type="PANTHER" id="PTHR19136:SF81">
    <property type="entry name" value="MOLYBDENUM COFACTOR GUANYLYLTRANSFERASE"/>
    <property type="match status" value="1"/>
</dbReference>
<keyword evidence="5" id="KW-0460">Magnesium</keyword>
<reference evidence="9" key="1">
    <citation type="journal article" date="2014" name="Front. Microbiol.">
        <title>High frequency of phylogenetically diverse reductive dehalogenase-homologous genes in deep subseafloor sedimentary metagenomes.</title>
        <authorList>
            <person name="Kawai M."/>
            <person name="Futagami T."/>
            <person name="Toyoda A."/>
            <person name="Takaki Y."/>
            <person name="Nishi S."/>
            <person name="Hori S."/>
            <person name="Arai W."/>
            <person name="Tsubouchi T."/>
            <person name="Morono Y."/>
            <person name="Uchiyama I."/>
            <person name="Ito T."/>
            <person name="Fujiyama A."/>
            <person name="Inagaki F."/>
            <person name="Takami H."/>
        </authorList>
    </citation>
    <scope>NUCLEOTIDE SEQUENCE</scope>
    <source>
        <strain evidence="9">Expedition CK06-06</strain>
    </source>
</reference>